<dbReference type="GO" id="GO:0006355">
    <property type="term" value="P:regulation of DNA-templated transcription"/>
    <property type="evidence" value="ECO:0007669"/>
    <property type="project" value="InterPro"/>
</dbReference>
<comment type="caution">
    <text evidence="8">The sequence shown here is derived from an EMBL/GenBank/DDBJ whole genome shotgun (WGS) entry which is preliminary data.</text>
</comment>
<evidence type="ECO:0000313" key="9">
    <source>
        <dbReference type="Proteomes" id="UP000189462"/>
    </source>
</evidence>
<dbReference type="InterPro" id="IPR039420">
    <property type="entry name" value="WalR-like"/>
</dbReference>
<keyword evidence="9" id="KW-1185">Reference proteome</keyword>
<keyword evidence="4" id="KW-0804">Transcription</keyword>
<evidence type="ECO:0000256" key="1">
    <source>
        <dbReference type="ARBA" id="ARBA00022553"/>
    </source>
</evidence>
<dbReference type="InterPro" id="IPR011006">
    <property type="entry name" value="CheY-like_superfamily"/>
</dbReference>
<name>A0A1V3NR28_9GAMM</name>
<evidence type="ECO:0000259" key="7">
    <source>
        <dbReference type="PROSITE" id="PS50110"/>
    </source>
</evidence>
<dbReference type="AlphaFoldDB" id="A0A1V3NR28"/>
<keyword evidence="1 5" id="KW-0597">Phosphoprotein</keyword>
<reference evidence="8 9" key="1">
    <citation type="submission" date="2017-02" db="EMBL/GenBank/DDBJ databases">
        <title>Genomic diversity within the haloalkaliphilic genus Thioalkalivibrio.</title>
        <authorList>
            <person name="Ahn A.-C."/>
            <person name="Meier-Kolthoff J."/>
            <person name="Overmars L."/>
            <person name="Richter M."/>
            <person name="Woyke T."/>
            <person name="Sorokin D.Y."/>
            <person name="Muyzer G."/>
        </authorList>
    </citation>
    <scope>NUCLEOTIDE SEQUENCE [LARGE SCALE GENOMIC DNA]</scope>
    <source>
        <strain evidence="8 9">ALJD</strain>
    </source>
</reference>
<evidence type="ECO:0000259" key="6">
    <source>
        <dbReference type="PROSITE" id="PS50043"/>
    </source>
</evidence>
<dbReference type="RefSeq" id="WP_077277769.1">
    <property type="nucleotide sequence ID" value="NZ_MVBK01000019.1"/>
</dbReference>
<dbReference type="PANTHER" id="PTHR43214:SF41">
    <property type="entry name" value="NITRATE_NITRITE RESPONSE REGULATOR PROTEIN NARP"/>
    <property type="match status" value="1"/>
</dbReference>
<dbReference type="InterPro" id="IPR016032">
    <property type="entry name" value="Sig_transdc_resp-reg_C-effctor"/>
</dbReference>
<evidence type="ECO:0000256" key="3">
    <source>
        <dbReference type="ARBA" id="ARBA00023125"/>
    </source>
</evidence>
<dbReference type="OrthoDB" id="9796655at2"/>
<dbReference type="InterPro" id="IPR000792">
    <property type="entry name" value="Tscrpt_reg_LuxR_C"/>
</dbReference>
<feature type="modified residue" description="4-aspartylphosphate" evidence="5">
    <location>
        <position position="55"/>
    </location>
</feature>
<dbReference type="CDD" id="cd17535">
    <property type="entry name" value="REC_NarL-like"/>
    <property type="match status" value="1"/>
</dbReference>
<dbReference type="Proteomes" id="UP000189462">
    <property type="component" value="Unassembled WGS sequence"/>
</dbReference>
<evidence type="ECO:0000313" key="8">
    <source>
        <dbReference type="EMBL" id="OOG27565.1"/>
    </source>
</evidence>
<dbReference type="PROSITE" id="PS50110">
    <property type="entry name" value="RESPONSE_REGULATORY"/>
    <property type="match status" value="1"/>
</dbReference>
<feature type="domain" description="Response regulatory" evidence="7">
    <location>
        <begin position="4"/>
        <end position="120"/>
    </location>
</feature>
<dbReference type="Gene3D" id="3.40.50.2300">
    <property type="match status" value="1"/>
</dbReference>
<evidence type="ECO:0000256" key="5">
    <source>
        <dbReference type="PROSITE-ProRule" id="PRU00169"/>
    </source>
</evidence>
<dbReference type="PROSITE" id="PS50043">
    <property type="entry name" value="HTH_LUXR_2"/>
    <property type="match status" value="1"/>
</dbReference>
<dbReference type="GO" id="GO:0003677">
    <property type="term" value="F:DNA binding"/>
    <property type="evidence" value="ECO:0007669"/>
    <property type="project" value="UniProtKB-KW"/>
</dbReference>
<dbReference type="PRINTS" id="PR00038">
    <property type="entry name" value="HTHLUXR"/>
</dbReference>
<dbReference type="SUPFAM" id="SSF46894">
    <property type="entry name" value="C-terminal effector domain of the bipartite response regulators"/>
    <property type="match status" value="1"/>
</dbReference>
<dbReference type="SMART" id="SM00421">
    <property type="entry name" value="HTH_LUXR"/>
    <property type="match status" value="1"/>
</dbReference>
<dbReference type="CDD" id="cd06170">
    <property type="entry name" value="LuxR_C_like"/>
    <property type="match status" value="1"/>
</dbReference>
<dbReference type="EMBL" id="MVBK01000019">
    <property type="protein sequence ID" value="OOG27565.1"/>
    <property type="molecule type" value="Genomic_DNA"/>
</dbReference>
<dbReference type="Pfam" id="PF00196">
    <property type="entry name" value="GerE"/>
    <property type="match status" value="1"/>
</dbReference>
<evidence type="ECO:0000256" key="2">
    <source>
        <dbReference type="ARBA" id="ARBA00023015"/>
    </source>
</evidence>
<keyword evidence="3 8" id="KW-0238">DNA-binding</keyword>
<keyword evidence="2" id="KW-0805">Transcription regulation</keyword>
<protein>
    <submittedName>
        <fullName evidence="8">DNA-binding response regulator</fullName>
    </submittedName>
</protein>
<feature type="domain" description="HTH luxR-type" evidence="6">
    <location>
        <begin position="144"/>
        <end position="209"/>
    </location>
</feature>
<dbReference type="Pfam" id="PF00072">
    <property type="entry name" value="Response_reg"/>
    <property type="match status" value="1"/>
</dbReference>
<dbReference type="GO" id="GO:0000160">
    <property type="term" value="P:phosphorelay signal transduction system"/>
    <property type="evidence" value="ECO:0007669"/>
    <property type="project" value="InterPro"/>
</dbReference>
<dbReference type="InterPro" id="IPR058245">
    <property type="entry name" value="NreC/VraR/RcsB-like_REC"/>
</dbReference>
<gene>
    <name evidence="8" type="ORF">B1C78_03600</name>
</gene>
<proteinExistence type="predicted"/>
<dbReference type="PROSITE" id="PS00622">
    <property type="entry name" value="HTH_LUXR_1"/>
    <property type="match status" value="1"/>
</dbReference>
<evidence type="ECO:0000256" key="4">
    <source>
        <dbReference type="ARBA" id="ARBA00023163"/>
    </source>
</evidence>
<organism evidence="8 9">
    <name type="scientific">Thioalkalivibrio denitrificans</name>
    <dbReference type="NCBI Taxonomy" id="108003"/>
    <lineage>
        <taxon>Bacteria</taxon>
        <taxon>Pseudomonadati</taxon>
        <taxon>Pseudomonadota</taxon>
        <taxon>Gammaproteobacteria</taxon>
        <taxon>Chromatiales</taxon>
        <taxon>Ectothiorhodospiraceae</taxon>
        <taxon>Thioalkalivibrio</taxon>
    </lineage>
</organism>
<dbReference type="STRING" id="108003.B1C78_03600"/>
<accession>A0A1V3NR28</accession>
<dbReference type="InterPro" id="IPR001789">
    <property type="entry name" value="Sig_transdc_resp-reg_receiver"/>
</dbReference>
<dbReference type="SUPFAM" id="SSF52172">
    <property type="entry name" value="CheY-like"/>
    <property type="match status" value="1"/>
</dbReference>
<sequence length="214" mass="23542">MSISVLVADDHAVVSDGLRLLLESNPMLHVAGQARDGREAIRLAGELQPDIVVMDISMPDLNGIEATIKIRERLENTRVIMLSMHPNVEYVVRALQAGARGYVLKASAGTELIDAILAVHQGRRYLSRRISEEVVDEHLLARDTVQPVDRLSVREREVLQLLAEGGTVASIATTLSISPKTVETYRARIMQKLHIGDLQGLVRFAIRHGMTSVG</sequence>
<dbReference type="SMART" id="SM00448">
    <property type="entry name" value="REC"/>
    <property type="match status" value="1"/>
</dbReference>
<dbReference type="PANTHER" id="PTHR43214">
    <property type="entry name" value="TWO-COMPONENT RESPONSE REGULATOR"/>
    <property type="match status" value="1"/>
</dbReference>